<evidence type="ECO:0000259" key="1">
    <source>
        <dbReference type="Pfam" id="PF07995"/>
    </source>
</evidence>
<feature type="domain" description="Glucose/Sorbosone dehydrogenase" evidence="1">
    <location>
        <begin position="3"/>
        <end position="204"/>
    </location>
</feature>
<dbReference type="EMBL" id="FXTN01000001">
    <property type="protein sequence ID" value="SMO32611.1"/>
    <property type="molecule type" value="Genomic_DNA"/>
</dbReference>
<dbReference type="OrthoDB" id="9770043at2"/>
<accession>A0A521ACV9</accession>
<keyword evidence="3" id="KW-1185">Reference proteome</keyword>
<protein>
    <submittedName>
        <fullName evidence="2">Dehydrogenase, PQQ-dependent, s-GDH family</fullName>
    </submittedName>
</protein>
<dbReference type="InterPro" id="IPR011041">
    <property type="entry name" value="Quinoprot_gluc/sorb_DH_b-prop"/>
</dbReference>
<organism evidence="2 3">
    <name type="scientific">Pedobacter westerhofensis</name>
    <dbReference type="NCBI Taxonomy" id="425512"/>
    <lineage>
        <taxon>Bacteria</taxon>
        <taxon>Pseudomonadati</taxon>
        <taxon>Bacteroidota</taxon>
        <taxon>Sphingobacteriia</taxon>
        <taxon>Sphingobacteriales</taxon>
        <taxon>Sphingobacteriaceae</taxon>
        <taxon>Pedobacter</taxon>
    </lineage>
</organism>
<sequence>MGMALHPGLTAGSPYVFLAYAYHFNGAQQDNDGGEPNSGGYFYKIRIVRYSYDQASAQLVRPIIICDSIPGSSDHNGGRLMIATQGKKEYLFYSAGDMGAGQFANGGRTNHAQSAISYEGKILRFNIEPDTDPGVYDRWLPNDNPFNTTRQSAVWSLGHRNPQGLASAVINGQEMIYSTEHGPYSDDEINLIERGCNYGHPLIIGYADGNYVGLAASVSTNKALPGIWHTTYPLIDSEIRNARAIGPNYRNPIVSLDPAPKETMNKLFRSINSNKKDQEWNSYAPSSIAVYTSSAIPGWKNSVLIPTLKGGALLRIKLDTSGKKAAGNIYSYVKGSVRYRDIAISPDGLKIYLAVDSSSVSSGPSKENPQQISYRGCIIELSYKGLYKEPAKL</sequence>
<dbReference type="Proteomes" id="UP000320300">
    <property type="component" value="Unassembled WGS sequence"/>
</dbReference>
<evidence type="ECO:0000313" key="3">
    <source>
        <dbReference type="Proteomes" id="UP000320300"/>
    </source>
</evidence>
<reference evidence="2 3" key="1">
    <citation type="submission" date="2017-05" db="EMBL/GenBank/DDBJ databases">
        <authorList>
            <person name="Varghese N."/>
            <person name="Submissions S."/>
        </authorList>
    </citation>
    <scope>NUCLEOTIDE SEQUENCE [LARGE SCALE GENOMIC DNA]</scope>
    <source>
        <strain evidence="2 3">DSM 19036</strain>
    </source>
</reference>
<proteinExistence type="predicted"/>
<dbReference type="SUPFAM" id="SSF50952">
    <property type="entry name" value="Soluble quinoprotein glucose dehydrogenase"/>
    <property type="match status" value="1"/>
</dbReference>
<evidence type="ECO:0000313" key="2">
    <source>
        <dbReference type="EMBL" id="SMO32611.1"/>
    </source>
</evidence>
<gene>
    <name evidence="2" type="ORF">SAMN06265348_10163</name>
</gene>
<dbReference type="AlphaFoldDB" id="A0A521ACV9"/>
<name>A0A521ACV9_9SPHI</name>
<feature type="domain" description="Glucose/Sorbosone dehydrogenase" evidence="1">
    <location>
        <begin position="280"/>
        <end position="358"/>
    </location>
</feature>
<dbReference type="Pfam" id="PF07995">
    <property type="entry name" value="GSDH"/>
    <property type="match status" value="2"/>
</dbReference>
<dbReference type="PANTHER" id="PTHR19328:SF13">
    <property type="entry name" value="HIPL1 PROTEIN"/>
    <property type="match status" value="1"/>
</dbReference>
<dbReference type="PANTHER" id="PTHR19328">
    <property type="entry name" value="HEDGEHOG-INTERACTING PROTEIN"/>
    <property type="match status" value="1"/>
</dbReference>
<dbReference type="RefSeq" id="WP_142526201.1">
    <property type="nucleotide sequence ID" value="NZ_CBCSJO010000002.1"/>
</dbReference>
<dbReference type="InterPro" id="IPR011042">
    <property type="entry name" value="6-blade_b-propeller_TolB-like"/>
</dbReference>
<dbReference type="InterPro" id="IPR012938">
    <property type="entry name" value="Glc/Sorbosone_DH"/>
</dbReference>
<dbReference type="Gene3D" id="2.120.10.30">
    <property type="entry name" value="TolB, C-terminal domain"/>
    <property type="match status" value="1"/>
</dbReference>